<evidence type="ECO:0000256" key="4">
    <source>
        <dbReference type="SAM" id="MobiDB-lite"/>
    </source>
</evidence>
<feature type="domain" description="HSF-type DNA-binding" evidence="5">
    <location>
        <begin position="154"/>
        <end position="238"/>
    </location>
</feature>
<feature type="compositionally biased region" description="Basic and acidic residues" evidence="4">
    <location>
        <begin position="18"/>
        <end position="46"/>
    </location>
</feature>
<organism evidence="6 7">
    <name type="scientific">Pseudo-nitzschia multistriata</name>
    <dbReference type="NCBI Taxonomy" id="183589"/>
    <lineage>
        <taxon>Eukaryota</taxon>
        <taxon>Sar</taxon>
        <taxon>Stramenopiles</taxon>
        <taxon>Ochrophyta</taxon>
        <taxon>Bacillariophyta</taxon>
        <taxon>Bacillariophyceae</taxon>
        <taxon>Bacillariophycidae</taxon>
        <taxon>Bacillariales</taxon>
        <taxon>Bacillariaceae</taxon>
        <taxon>Pseudo-nitzschia</taxon>
    </lineage>
</organism>
<gene>
    <name evidence="6" type="ORF">PSNMU_V1.4_AUG-EV-PASAV3_0008450</name>
</gene>
<dbReference type="Pfam" id="PF00447">
    <property type="entry name" value="HSF_DNA-bind"/>
    <property type="match status" value="1"/>
</dbReference>
<dbReference type="EMBL" id="CAACVS010000019">
    <property type="protein sequence ID" value="VEU34150.1"/>
    <property type="molecule type" value="Genomic_DNA"/>
</dbReference>
<keyword evidence="7" id="KW-1185">Reference proteome</keyword>
<evidence type="ECO:0000313" key="6">
    <source>
        <dbReference type="EMBL" id="VEU34150.1"/>
    </source>
</evidence>
<dbReference type="SUPFAM" id="SSF46785">
    <property type="entry name" value="Winged helix' DNA-binding domain"/>
    <property type="match status" value="1"/>
</dbReference>
<dbReference type="GO" id="GO:0005634">
    <property type="term" value="C:nucleus"/>
    <property type="evidence" value="ECO:0007669"/>
    <property type="project" value="UniProtKB-SubCell"/>
</dbReference>
<dbReference type="OrthoDB" id="70209at2759"/>
<keyword evidence="3" id="KW-0539">Nucleus</keyword>
<evidence type="ECO:0000259" key="5">
    <source>
        <dbReference type="Pfam" id="PF00447"/>
    </source>
</evidence>
<feature type="compositionally biased region" description="Polar residues" evidence="4">
    <location>
        <begin position="47"/>
        <end position="65"/>
    </location>
</feature>
<dbReference type="Gene3D" id="1.10.10.10">
    <property type="entry name" value="Winged helix-like DNA-binding domain superfamily/Winged helix DNA-binding domain"/>
    <property type="match status" value="1"/>
</dbReference>
<dbReference type="GO" id="GO:0043565">
    <property type="term" value="F:sequence-specific DNA binding"/>
    <property type="evidence" value="ECO:0007669"/>
    <property type="project" value="InterPro"/>
</dbReference>
<dbReference type="GO" id="GO:0003700">
    <property type="term" value="F:DNA-binding transcription factor activity"/>
    <property type="evidence" value="ECO:0007669"/>
    <property type="project" value="InterPro"/>
</dbReference>
<keyword evidence="2" id="KW-0238">DNA-binding</keyword>
<sequence length="243" mass="27172">MKPLAPRRFSSTSGSDAPRQEQMPRNDAIDVGENIERLGHTARSDSDSSVTNTSGVASLLPTPSKNPRLESGILTKRKAATSIDNAGMYPCSNPRGLLLLSFPLKLHLLLQRCESERIIRINNKKRRMGDRRGGRSHGACSGVIVDAGKTTDDDIVVGWLPTGGFKIYDQERFVREIMPSYFFEVGKNKASFETFKRNLELWGFSRVPFVEGPTTRTVHICSHPHFLKGRPSACRNMKFRIEP</sequence>
<evidence type="ECO:0000256" key="3">
    <source>
        <dbReference type="ARBA" id="ARBA00023242"/>
    </source>
</evidence>
<dbReference type="Proteomes" id="UP000291116">
    <property type="component" value="Unassembled WGS sequence"/>
</dbReference>
<evidence type="ECO:0000256" key="2">
    <source>
        <dbReference type="ARBA" id="ARBA00023125"/>
    </source>
</evidence>
<dbReference type="InterPro" id="IPR036390">
    <property type="entry name" value="WH_DNA-bd_sf"/>
</dbReference>
<evidence type="ECO:0000256" key="1">
    <source>
        <dbReference type="ARBA" id="ARBA00004123"/>
    </source>
</evidence>
<dbReference type="AlphaFoldDB" id="A0A448YWJ2"/>
<accession>A0A448YWJ2</accession>
<proteinExistence type="predicted"/>
<name>A0A448YWJ2_9STRA</name>
<dbReference type="InterPro" id="IPR036388">
    <property type="entry name" value="WH-like_DNA-bd_sf"/>
</dbReference>
<comment type="subcellular location">
    <subcellularLocation>
        <location evidence="1">Nucleus</location>
    </subcellularLocation>
</comment>
<protein>
    <recommendedName>
        <fullName evidence="5">HSF-type DNA-binding domain-containing protein</fullName>
    </recommendedName>
</protein>
<dbReference type="InterPro" id="IPR000232">
    <property type="entry name" value="HSF_DNA-bd"/>
</dbReference>
<feature type="region of interest" description="Disordered" evidence="4">
    <location>
        <begin position="1"/>
        <end position="69"/>
    </location>
</feature>
<reference evidence="6 7" key="1">
    <citation type="submission" date="2019-01" db="EMBL/GenBank/DDBJ databases">
        <authorList>
            <person name="Ferrante I. M."/>
        </authorList>
    </citation>
    <scope>NUCLEOTIDE SEQUENCE [LARGE SCALE GENOMIC DNA]</scope>
    <source>
        <strain evidence="6 7">B856</strain>
    </source>
</reference>
<evidence type="ECO:0000313" key="7">
    <source>
        <dbReference type="Proteomes" id="UP000291116"/>
    </source>
</evidence>